<name>A0A948W3U7_UNCEI</name>
<accession>A0A948W3U7</accession>
<evidence type="ECO:0000256" key="1">
    <source>
        <dbReference type="SAM" id="MobiDB-lite"/>
    </source>
</evidence>
<feature type="compositionally biased region" description="Basic residues" evidence="1">
    <location>
        <begin position="328"/>
        <end position="354"/>
    </location>
</feature>
<reference evidence="2" key="1">
    <citation type="submission" date="2021-05" db="EMBL/GenBank/DDBJ databases">
        <title>Energy efficiency and biological interactions define the core microbiome of deep oligotrophic groundwater.</title>
        <authorList>
            <person name="Mehrshad M."/>
            <person name="Lopez-Fernandez M."/>
            <person name="Bell E."/>
            <person name="Bernier-Latmani R."/>
            <person name="Bertilsson S."/>
            <person name="Dopson M."/>
        </authorList>
    </citation>
    <scope>NUCLEOTIDE SEQUENCE</scope>
    <source>
        <strain evidence="2">Modern_marine.mb.64</strain>
    </source>
</reference>
<protein>
    <recommendedName>
        <fullName evidence="4">Tetratricopeptide repeat protein</fullName>
    </recommendedName>
</protein>
<evidence type="ECO:0000313" key="3">
    <source>
        <dbReference type="Proteomes" id="UP000777784"/>
    </source>
</evidence>
<dbReference type="AlphaFoldDB" id="A0A948W3U7"/>
<feature type="region of interest" description="Disordered" evidence="1">
    <location>
        <begin position="328"/>
        <end position="371"/>
    </location>
</feature>
<comment type="caution">
    <text evidence="2">The sequence shown here is derived from an EMBL/GenBank/DDBJ whole genome shotgun (WGS) entry which is preliminary data.</text>
</comment>
<evidence type="ECO:0008006" key="4">
    <source>
        <dbReference type="Google" id="ProtNLM"/>
    </source>
</evidence>
<dbReference type="EMBL" id="JAHJDP010000065">
    <property type="protein sequence ID" value="MBU2691492.1"/>
    <property type="molecule type" value="Genomic_DNA"/>
</dbReference>
<dbReference type="Proteomes" id="UP000777784">
    <property type="component" value="Unassembled WGS sequence"/>
</dbReference>
<proteinExistence type="predicted"/>
<gene>
    <name evidence="2" type="ORF">KJ970_11245</name>
</gene>
<evidence type="ECO:0000313" key="2">
    <source>
        <dbReference type="EMBL" id="MBU2691492.1"/>
    </source>
</evidence>
<organism evidence="2 3">
    <name type="scientific">Eiseniibacteriota bacterium</name>
    <dbReference type="NCBI Taxonomy" id="2212470"/>
    <lineage>
        <taxon>Bacteria</taxon>
        <taxon>Candidatus Eiseniibacteriota</taxon>
    </lineage>
</organism>
<sequence>MMKAGITHHTWLNYQWLNYQWLNHQWLKGTAIPLVALLLMLFLAGAGTVSAEDTDPIDPEYETLLTENPDDQEQLRDIEALLSSDIELEDSFIAYEDSLATHPELAGQEEELAEALAGDPELQRQLTEFEGWLSSDPESAGRMASYDSLMSSNPELAEAVEEMERLAAEDPDLLESHGEAMAAIEGDSELAAEIFAEEDGPTDVARDPAVSAYIIYLRGHPAYYHTGWRIYHYARLHPPAARGLYSHWRWFHPRRDLWRSWWGCRIRAAHNVKVHKILWRRRAYLGRRPALAHQVYRHRMVVLSRPALRCHMSFLSKHQRLARAVVKHRKQVRHYNVHKAKPVRQPNKNHKAKPDKKAPPPPKAKKPSNTR</sequence>